<evidence type="ECO:0000256" key="1">
    <source>
        <dbReference type="ARBA" id="ARBA00004371"/>
    </source>
</evidence>
<dbReference type="InterPro" id="IPR029070">
    <property type="entry name" value="Chitinase_insertion_sf"/>
</dbReference>
<feature type="signal peptide" evidence="9">
    <location>
        <begin position="1"/>
        <end position="26"/>
    </location>
</feature>
<evidence type="ECO:0000256" key="9">
    <source>
        <dbReference type="SAM" id="SignalP"/>
    </source>
</evidence>
<dbReference type="SUPFAM" id="SSF51445">
    <property type="entry name" value="(Trans)glycosidases"/>
    <property type="match status" value="2"/>
</dbReference>
<comment type="subcellular location">
    <subcellularLocation>
        <location evidence="1">Lysosome</location>
    </subcellularLocation>
</comment>
<evidence type="ECO:0000256" key="4">
    <source>
        <dbReference type="ARBA" id="ARBA00022801"/>
    </source>
</evidence>
<protein>
    <recommendedName>
        <fullName evidence="10">GH18 domain-containing protein</fullName>
    </recommendedName>
</protein>
<feature type="chain" id="PRO_5019165682" description="GH18 domain-containing protein" evidence="9">
    <location>
        <begin position="27"/>
        <end position="793"/>
    </location>
</feature>
<dbReference type="InterPro" id="IPR017853">
    <property type="entry name" value="GH"/>
</dbReference>
<evidence type="ECO:0000256" key="5">
    <source>
        <dbReference type="ARBA" id="ARBA00023180"/>
    </source>
</evidence>
<evidence type="ECO:0000259" key="10">
    <source>
        <dbReference type="PROSITE" id="PS51910"/>
    </source>
</evidence>
<dbReference type="GO" id="GO:0009313">
    <property type="term" value="P:oligosaccharide catabolic process"/>
    <property type="evidence" value="ECO:0007669"/>
    <property type="project" value="TreeGrafter"/>
</dbReference>
<comment type="caution">
    <text evidence="11">The sequence shown here is derived from an EMBL/GenBank/DDBJ whole genome shotgun (WGS) entry which is preliminary data.</text>
</comment>
<feature type="region of interest" description="Disordered" evidence="8">
    <location>
        <begin position="380"/>
        <end position="409"/>
    </location>
</feature>
<evidence type="ECO:0000256" key="3">
    <source>
        <dbReference type="ARBA" id="ARBA00022729"/>
    </source>
</evidence>
<feature type="domain" description="GH18" evidence="10">
    <location>
        <begin position="422"/>
        <end position="761"/>
    </location>
</feature>
<evidence type="ECO:0000256" key="8">
    <source>
        <dbReference type="SAM" id="MobiDB-lite"/>
    </source>
</evidence>
<name>A0A433T1M0_ELYCH</name>
<evidence type="ECO:0000256" key="7">
    <source>
        <dbReference type="ARBA" id="ARBA00023295"/>
    </source>
</evidence>
<organism evidence="11 12">
    <name type="scientific">Elysia chlorotica</name>
    <name type="common">Eastern emerald elysia</name>
    <name type="synonym">Sea slug</name>
    <dbReference type="NCBI Taxonomy" id="188477"/>
    <lineage>
        <taxon>Eukaryota</taxon>
        <taxon>Metazoa</taxon>
        <taxon>Spiralia</taxon>
        <taxon>Lophotrochozoa</taxon>
        <taxon>Mollusca</taxon>
        <taxon>Gastropoda</taxon>
        <taxon>Heterobranchia</taxon>
        <taxon>Euthyneura</taxon>
        <taxon>Panpulmonata</taxon>
        <taxon>Sacoglossa</taxon>
        <taxon>Placobranchoidea</taxon>
        <taxon>Plakobranchidae</taxon>
        <taxon>Elysia</taxon>
    </lineage>
</organism>
<evidence type="ECO:0000313" key="12">
    <source>
        <dbReference type="Proteomes" id="UP000271974"/>
    </source>
</evidence>
<feature type="domain" description="GH18" evidence="10">
    <location>
        <begin position="15"/>
        <end position="383"/>
    </location>
</feature>
<keyword evidence="6" id="KW-0458">Lysosome</keyword>
<dbReference type="InterPro" id="IPR011583">
    <property type="entry name" value="Chitinase_II/V-like_cat"/>
</dbReference>
<sequence length="793" mass="89605">MMSDSRVKILFLWNIGILALFGFSSGQNFVIQTHNAPATALGDCPCSNPQWCEPITRTGKEVFAFSVSNDPSHWKLYDWSKVTTVVMFGYVNQSLMCLAHSHGVRVAILGSVGNETFMSPQLRQKWIVQQIETAKQNFLDGINFDYENAILEEEASVRDAYTSLVKETTEAFRKEMPAFQVTVDVAWKPNTDLRYYDYVGLAENSDFLFVMAYDEQSQIYGECLALPNSGLGRAHEGLQVYMKELNIAPSKLVLGLPWYGYYYPCIQKKKEKCYIKEVPFRGVNCSDAAGRQIPYGEIYKMVDPSLERWNLTSATPFFDCTTPSGQPCQVHYDNPKSLTIKYGFAASLGLRGVGMWNIDELDYSDTVQAANMRSLMFSALPGKEPAPSSPQSPLTRETRAPVLSSQGLTQGTEWKTPQLGLKTERAFQRSSQRSLKRLSCPCSDPKLCEPIKDTQRKEVFAFSNENNETHWRLFDWSKLTTVVMFNYVNTSLMCLAHSHGVRAVVLGSVDQLVVATPALRELWVQEQMAIVQENFLDGLNFDYEHTMLPPEHHYRDAFTDLVKKTVAGLRSIQPYAQVSVCTVFNASNPSMAYDYPELAKAIDFFFIMAYDESGTLHNGPNAGFHLTQAGVESFLNKNIPASKLVMGLPWYGDVYQCVSLHGDDCVIEPQGKGFGQWCYSHINSVLQTMPDRYRWNASSLTPYFTYTDKAANISRIIQFDDPRSLALKYELAEKMGIRGVGMFLIDCVNFADTAQGATDRRAMFDPLPTWKRNDLKTLSVHKPFIMRETFKNN</sequence>
<gene>
    <name evidence="11" type="ORF">EGW08_016790</name>
</gene>
<keyword evidence="3 9" id="KW-0732">Signal</keyword>
<dbReference type="GO" id="GO:0005615">
    <property type="term" value="C:extracellular space"/>
    <property type="evidence" value="ECO:0007669"/>
    <property type="project" value="TreeGrafter"/>
</dbReference>
<dbReference type="GO" id="GO:0005764">
    <property type="term" value="C:lysosome"/>
    <property type="evidence" value="ECO:0007669"/>
    <property type="project" value="UniProtKB-SubCell"/>
</dbReference>
<comment type="similarity">
    <text evidence="2">Belongs to the glycosyl hydrolase 18 family.</text>
</comment>
<dbReference type="EMBL" id="RQTK01000742">
    <property type="protein sequence ID" value="RUS75440.1"/>
    <property type="molecule type" value="Genomic_DNA"/>
</dbReference>
<dbReference type="STRING" id="188477.A0A433T1M0"/>
<dbReference type="Pfam" id="PF00704">
    <property type="entry name" value="Glyco_hydro_18"/>
    <property type="match status" value="2"/>
</dbReference>
<dbReference type="PROSITE" id="PS51910">
    <property type="entry name" value="GH18_2"/>
    <property type="match status" value="2"/>
</dbReference>
<keyword evidence="4" id="KW-0378">Hydrolase</keyword>
<reference evidence="11 12" key="1">
    <citation type="submission" date="2019-01" db="EMBL/GenBank/DDBJ databases">
        <title>A draft genome assembly of the solar-powered sea slug Elysia chlorotica.</title>
        <authorList>
            <person name="Cai H."/>
            <person name="Li Q."/>
            <person name="Fang X."/>
            <person name="Li J."/>
            <person name="Curtis N.E."/>
            <person name="Altenburger A."/>
            <person name="Shibata T."/>
            <person name="Feng M."/>
            <person name="Maeda T."/>
            <person name="Schwartz J.A."/>
            <person name="Shigenobu S."/>
            <person name="Lundholm N."/>
            <person name="Nishiyama T."/>
            <person name="Yang H."/>
            <person name="Hasebe M."/>
            <person name="Li S."/>
            <person name="Pierce S.K."/>
            <person name="Wang J."/>
        </authorList>
    </citation>
    <scope>NUCLEOTIDE SEQUENCE [LARGE SCALE GENOMIC DNA]</scope>
    <source>
        <strain evidence="11">EC2010</strain>
        <tissue evidence="11">Whole organism of an adult</tissue>
    </source>
</reference>
<dbReference type="Gene3D" id="3.10.50.10">
    <property type="match status" value="2"/>
</dbReference>
<dbReference type="FunFam" id="3.20.20.80:FF:000250">
    <property type="entry name" value="Probable di-N-acetylchitobiase 1"/>
    <property type="match status" value="1"/>
</dbReference>
<dbReference type="InterPro" id="IPR051887">
    <property type="entry name" value="GH18_Domain-Containing"/>
</dbReference>
<dbReference type="SMART" id="SM00636">
    <property type="entry name" value="Glyco_18"/>
    <property type="match status" value="1"/>
</dbReference>
<accession>A0A433T1M0</accession>
<dbReference type="Proteomes" id="UP000271974">
    <property type="component" value="Unassembled WGS sequence"/>
</dbReference>
<keyword evidence="5" id="KW-0325">Glycoprotein</keyword>
<dbReference type="GO" id="GO:0008061">
    <property type="term" value="F:chitin binding"/>
    <property type="evidence" value="ECO:0007669"/>
    <property type="project" value="InterPro"/>
</dbReference>
<dbReference type="PANTHER" id="PTHR46290">
    <property type="entry name" value="DI-N-ACETYLCHITOBIASE"/>
    <property type="match status" value="1"/>
</dbReference>
<evidence type="ECO:0000256" key="6">
    <source>
        <dbReference type="ARBA" id="ARBA00023228"/>
    </source>
</evidence>
<keyword evidence="12" id="KW-1185">Reference proteome</keyword>
<evidence type="ECO:0000256" key="2">
    <source>
        <dbReference type="ARBA" id="ARBA00009336"/>
    </source>
</evidence>
<dbReference type="GO" id="GO:0016798">
    <property type="term" value="F:hydrolase activity, acting on glycosyl bonds"/>
    <property type="evidence" value="ECO:0007669"/>
    <property type="project" value="UniProtKB-KW"/>
</dbReference>
<proteinExistence type="inferred from homology"/>
<dbReference type="Gene3D" id="3.20.20.80">
    <property type="entry name" value="Glycosidases"/>
    <property type="match status" value="2"/>
</dbReference>
<dbReference type="InterPro" id="IPR001223">
    <property type="entry name" value="Glyco_hydro18_cat"/>
</dbReference>
<keyword evidence="7" id="KW-0326">Glycosidase</keyword>
<dbReference type="PANTHER" id="PTHR46290:SF1">
    <property type="entry name" value="DI-N-ACETYLCHITOBIASE"/>
    <property type="match status" value="1"/>
</dbReference>
<dbReference type="AlphaFoldDB" id="A0A433T1M0"/>
<evidence type="ECO:0000313" key="11">
    <source>
        <dbReference type="EMBL" id="RUS75440.1"/>
    </source>
</evidence>
<dbReference type="OrthoDB" id="73875at2759"/>